<reference evidence="2 3" key="1">
    <citation type="submission" date="2024-01" db="EMBL/GenBank/DDBJ databases">
        <title>Hyphobacterium bacterium isolated from marine sediment.</title>
        <authorList>
            <person name="Zhao S."/>
        </authorList>
    </citation>
    <scope>NUCLEOTIDE SEQUENCE [LARGE SCALE GENOMIC DNA]</scope>
    <source>
        <strain evidence="2 3">Y60-23</strain>
    </source>
</reference>
<evidence type="ECO:0000256" key="1">
    <source>
        <dbReference type="SAM" id="MobiDB-lite"/>
    </source>
</evidence>
<evidence type="ECO:0000313" key="2">
    <source>
        <dbReference type="EMBL" id="MEE2565228.1"/>
    </source>
</evidence>
<evidence type="ECO:0000313" key="3">
    <source>
        <dbReference type="Proteomes" id="UP001310692"/>
    </source>
</evidence>
<feature type="compositionally biased region" description="Basic and acidic residues" evidence="1">
    <location>
        <begin position="401"/>
        <end position="422"/>
    </location>
</feature>
<feature type="region of interest" description="Disordered" evidence="1">
    <location>
        <begin position="386"/>
        <end position="422"/>
    </location>
</feature>
<keyword evidence="3" id="KW-1185">Reference proteome</keyword>
<proteinExistence type="predicted"/>
<sequence length="422" mass="46269">MRRYALIFTAVAFGVLVLFAGFNLLVDPFAVSGAPRIAGFNAEKTRLYQDGGRIYAADALARGSATSFILGSSRTVDGFPAEPENWPGGIVNAGMRGTNMFELARAMMLAARDPDLRCLVIGIDLDEFGTHSKSKASFAISALADGNRPLSLLRTALSPNTFAASVLTVADNLAGNGPDTPWADQYEPGVQRGRYESGARGIYSYYLGYHYDGEREWYFNSALSSLTRNGVQVVAFIHPYHAWREEALFRAGREDAYFALRRDLADLFATQNDRQAANPCIDGGAAVLWDFSGFQGFATRPAPSSDATDPHETFYEPSHYLPDIGQAMLDRMRGEPGSETLFGEPFGLRLTRETARESEADIRARREAWLQTPDGQAATAFLDQVIAGDPAPESPPPQFLNRDDWNALERRAERLPDRGEAG</sequence>
<dbReference type="EMBL" id="JAZDRO010000001">
    <property type="protein sequence ID" value="MEE2565228.1"/>
    <property type="molecule type" value="Genomic_DNA"/>
</dbReference>
<comment type="caution">
    <text evidence="2">The sequence shown here is derived from an EMBL/GenBank/DDBJ whole genome shotgun (WGS) entry which is preliminary data.</text>
</comment>
<protein>
    <submittedName>
        <fullName evidence="2">Uncharacterized protein</fullName>
    </submittedName>
</protein>
<dbReference type="Proteomes" id="UP001310692">
    <property type="component" value="Unassembled WGS sequence"/>
</dbReference>
<organism evidence="2 3">
    <name type="scientific">Hyphobacterium marinum</name>
    <dbReference type="NCBI Taxonomy" id="3116574"/>
    <lineage>
        <taxon>Bacteria</taxon>
        <taxon>Pseudomonadati</taxon>
        <taxon>Pseudomonadota</taxon>
        <taxon>Alphaproteobacteria</taxon>
        <taxon>Maricaulales</taxon>
        <taxon>Maricaulaceae</taxon>
        <taxon>Hyphobacterium</taxon>
    </lineage>
</organism>
<dbReference type="RefSeq" id="WP_330194766.1">
    <property type="nucleotide sequence ID" value="NZ_JAZDRO010000001.1"/>
</dbReference>
<gene>
    <name evidence="2" type="ORF">V0U35_00935</name>
</gene>
<name>A0ABU7LUJ7_9PROT</name>
<accession>A0ABU7LUJ7</accession>